<evidence type="ECO:0000259" key="2">
    <source>
        <dbReference type="Pfam" id="PF00144"/>
    </source>
</evidence>
<dbReference type="Gene3D" id="3.40.710.10">
    <property type="entry name" value="DD-peptidase/beta-lactamase superfamily"/>
    <property type="match status" value="1"/>
</dbReference>
<feature type="signal peptide" evidence="1">
    <location>
        <begin position="1"/>
        <end position="19"/>
    </location>
</feature>
<feature type="chain" id="PRO_5008001458" description="Beta-lactamase-related domain-containing protein" evidence="1">
    <location>
        <begin position="20"/>
        <end position="487"/>
    </location>
</feature>
<evidence type="ECO:0000313" key="3">
    <source>
        <dbReference type="EMBL" id="ANE52536.1"/>
    </source>
</evidence>
<dbReference type="AlphaFoldDB" id="A0A172TZV7"/>
<reference evidence="4" key="1">
    <citation type="submission" date="2015-01" db="EMBL/GenBank/DDBJ databases">
        <title>Flavisolibacter sp./LCS9/ whole genome sequencing.</title>
        <authorList>
            <person name="Kim M.K."/>
            <person name="Srinivasan S."/>
            <person name="Lee J.-J."/>
        </authorList>
    </citation>
    <scope>NUCLEOTIDE SEQUENCE [LARGE SCALE GENOMIC DNA]</scope>
    <source>
        <strain evidence="4">LCS9</strain>
    </source>
</reference>
<dbReference type="EMBL" id="CP011390">
    <property type="protein sequence ID" value="ANE52536.1"/>
    <property type="molecule type" value="Genomic_DNA"/>
</dbReference>
<gene>
    <name evidence="3" type="ORF">SY85_20690</name>
</gene>
<evidence type="ECO:0000256" key="1">
    <source>
        <dbReference type="SAM" id="SignalP"/>
    </source>
</evidence>
<dbReference type="Proteomes" id="UP000077177">
    <property type="component" value="Chromosome"/>
</dbReference>
<dbReference type="Pfam" id="PF00144">
    <property type="entry name" value="Beta-lactamase"/>
    <property type="match status" value="1"/>
</dbReference>
<dbReference type="SUPFAM" id="SSF56601">
    <property type="entry name" value="beta-lactamase/transpeptidase-like"/>
    <property type="match status" value="1"/>
</dbReference>
<dbReference type="STRING" id="1492898.SY85_20690"/>
<dbReference type="InterPro" id="IPR001466">
    <property type="entry name" value="Beta-lactam-related"/>
</dbReference>
<organism evidence="3 4">
    <name type="scientific">Flavisolibacter tropicus</name>
    <dbReference type="NCBI Taxonomy" id="1492898"/>
    <lineage>
        <taxon>Bacteria</taxon>
        <taxon>Pseudomonadati</taxon>
        <taxon>Bacteroidota</taxon>
        <taxon>Chitinophagia</taxon>
        <taxon>Chitinophagales</taxon>
        <taxon>Chitinophagaceae</taxon>
        <taxon>Flavisolibacter</taxon>
    </lineage>
</organism>
<dbReference type="PANTHER" id="PTHR46825">
    <property type="entry name" value="D-ALANYL-D-ALANINE-CARBOXYPEPTIDASE/ENDOPEPTIDASE AMPH"/>
    <property type="match status" value="1"/>
</dbReference>
<dbReference type="InterPro" id="IPR012338">
    <property type="entry name" value="Beta-lactam/transpept-like"/>
</dbReference>
<dbReference type="KEGG" id="fla:SY85_20690"/>
<name>A0A172TZV7_9BACT</name>
<keyword evidence="4" id="KW-1185">Reference proteome</keyword>
<dbReference type="InterPro" id="IPR050491">
    <property type="entry name" value="AmpC-like"/>
</dbReference>
<dbReference type="InterPro" id="IPR011990">
    <property type="entry name" value="TPR-like_helical_dom_sf"/>
</dbReference>
<feature type="domain" description="Beta-lactamase-related" evidence="2">
    <location>
        <begin position="28"/>
        <end position="348"/>
    </location>
</feature>
<dbReference type="RefSeq" id="WP_066407191.1">
    <property type="nucleotide sequence ID" value="NZ_CP011390.1"/>
</dbReference>
<accession>A0A172TZV7</accession>
<evidence type="ECO:0000313" key="4">
    <source>
        <dbReference type="Proteomes" id="UP000077177"/>
    </source>
</evidence>
<sequence length="487" mass="54824">MKKTFYLLFFLCAFSQLFAQDALTKRFDSLTKEYQDHYFNGVILIGKGNSIIYKNAFGFANQEKKMPMTVDKLFKTESVGKMFTATRIMQLVEQGKIDLSKSLAYYLPDWKIKNADKITIHQLLNHTSGLLSPWDDPSYDFKKVYSTEELKSLIENQPLAFDQPGLRFSYSNSGYIILGEIIAKLDHQPFDQAIRKSIFTVAGMKQIDHLKDTVMPQTAAQPYFFYSSKDYVQSNQGVGPRASAAGGWITNASQLMAFAKTYLSGAYLKPQTRKLQYTANGTADISKQGRYYTFGFEVSTDNMVAGKTIIGHNGGGAGFSVDVYFEPESGYMVVMCSNMYGTGRSITENYFKLLFNQAPKKVQQSSVIRSVDLIQLKGSNYLTTQPYEFFKEAGVTPSPQIVINAAENLAELKDFTNAEAFLTIAQQQYPTAPQVWYISGNVAMQQKKFDVAKTSYQTAKAKAEENKDGFLTELINQKLEELNKVNQ</sequence>
<protein>
    <recommendedName>
        <fullName evidence="2">Beta-lactamase-related domain-containing protein</fullName>
    </recommendedName>
</protein>
<reference evidence="3 4" key="2">
    <citation type="journal article" date="2016" name="Int. J. Syst. Evol. Microbiol.">
        <title>Flavisolibacter tropicus sp. nov., isolated from tropical soil.</title>
        <authorList>
            <person name="Lee J.J."/>
            <person name="Kang M.S."/>
            <person name="Kim G.S."/>
            <person name="Lee C.S."/>
            <person name="Lim S."/>
            <person name="Lee J."/>
            <person name="Roh S.H."/>
            <person name="Kang H."/>
            <person name="Ha J.M."/>
            <person name="Bae S."/>
            <person name="Jung H.Y."/>
            <person name="Kim M.K."/>
        </authorList>
    </citation>
    <scope>NUCLEOTIDE SEQUENCE [LARGE SCALE GENOMIC DNA]</scope>
    <source>
        <strain evidence="3 4">LCS9</strain>
    </source>
</reference>
<dbReference type="OrthoDB" id="9793489at2"/>
<dbReference type="Gene3D" id="1.25.40.10">
    <property type="entry name" value="Tetratricopeptide repeat domain"/>
    <property type="match status" value="1"/>
</dbReference>
<keyword evidence="1" id="KW-0732">Signal</keyword>
<dbReference type="PANTHER" id="PTHR46825:SF9">
    <property type="entry name" value="BETA-LACTAMASE-RELATED DOMAIN-CONTAINING PROTEIN"/>
    <property type="match status" value="1"/>
</dbReference>
<dbReference type="SUPFAM" id="SSF48452">
    <property type="entry name" value="TPR-like"/>
    <property type="match status" value="1"/>
</dbReference>
<proteinExistence type="predicted"/>